<feature type="repeat" description="ANK" evidence="3">
    <location>
        <begin position="1105"/>
        <end position="1127"/>
    </location>
</feature>
<feature type="repeat" description="ANK" evidence="3">
    <location>
        <begin position="1037"/>
        <end position="1061"/>
    </location>
</feature>
<keyword evidence="1" id="KW-0677">Repeat</keyword>
<dbReference type="Pfam" id="PF01048">
    <property type="entry name" value="PNP_UDP_1"/>
    <property type="match status" value="1"/>
</dbReference>
<dbReference type="KEGG" id="pchm:VFPPC_17472"/>
<dbReference type="PANTHER" id="PTHR24198">
    <property type="entry name" value="ANKYRIN REPEAT AND PROTEIN KINASE DOMAIN-CONTAINING PROTEIN"/>
    <property type="match status" value="1"/>
</dbReference>
<evidence type="ECO:0000256" key="2">
    <source>
        <dbReference type="ARBA" id="ARBA00023043"/>
    </source>
</evidence>
<reference evidence="6 7" key="1">
    <citation type="journal article" date="2016" name="PLoS Pathog.">
        <title>Biosynthesis of antibiotic leucinostatins in bio-control fungus Purpureocillium lilacinum and their inhibition on phytophthora revealed by genome mining.</title>
        <authorList>
            <person name="Wang G."/>
            <person name="Liu Z."/>
            <person name="Lin R."/>
            <person name="Li E."/>
            <person name="Mao Z."/>
            <person name="Ling J."/>
            <person name="Yang Y."/>
            <person name="Yin W.B."/>
            <person name="Xie B."/>
        </authorList>
    </citation>
    <scope>NUCLEOTIDE SEQUENCE [LARGE SCALE GENOMIC DNA]</scope>
    <source>
        <strain evidence="6">170</strain>
    </source>
</reference>
<name>A0A219AT53_METCM</name>
<evidence type="ECO:0000313" key="6">
    <source>
        <dbReference type="EMBL" id="OWT43365.1"/>
    </source>
</evidence>
<dbReference type="InterPro" id="IPR027417">
    <property type="entry name" value="P-loop_NTPase"/>
</dbReference>
<feature type="repeat" description="ANK" evidence="3">
    <location>
        <begin position="1139"/>
        <end position="1163"/>
    </location>
</feature>
<dbReference type="GeneID" id="28847284"/>
<dbReference type="SUPFAM" id="SSF48403">
    <property type="entry name" value="Ankyrin repeat"/>
    <property type="match status" value="1"/>
</dbReference>
<dbReference type="SMART" id="SM00248">
    <property type="entry name" value="ANK"/>
    <property type="match status" value="13"/>
</dbReference>
<feature type="repeat" description="ANK" evidence="3">
    <location>
        <begin position="1203"/>
        <end position="1227"/>
    </location>
</feature>
<dbReference type="RefSeq" id="XP_018137611.1">
    <property type="nucleotide sequence ID" value="XM_018283290.1"/>
</dbReference>
<organism evidence="6 7">
    <name type="scientific">Pochonia chlamydosporia 170</name>
    <dbReference type="NCBI Taxonomy" id="1380566"/>
    <lineage>
        <taxon>Eukaryota</taxon>
        <taxon>Fungi</taxon>
        <taxon>Dikarya</taxon>
        <taxon>Ascomycota</taxon>
        <taxon>Pezizomycotina</taxon>
        <taxon>Sordariomycetes</taxon>
        <taxon>Hypocreomycetidae</taxon>
        <taxon>Hypocreales</taxon>
        <taxon>Clavicipitaceae</taxon>
        <taxon>Pochonia</taxon>
    </lineage>
</organism>
<dbReference type="InterPro" id="IPR056884">
    <property type="entry name" value="NPHP3-like_N"/>
</dbReference>
<protein>
    <submittedName>
        <fullName evidence="6">NB-ARC and ankyrin domain protein</fullName>
    </submittedName>
</protein>
<dbReference type="Pfam" id="PF12796">
    <property type="entry name" value="Ank_2"/>
    <property type="match status" value="4"/>
</dbReference>
<dbReference type="Pfam" id="PF00023">
    <property type="entry name" value="Ank"/>
    <property type="match status" value="1"/>
</dbReference>
<dbReference type="SUPFAM" id="SSF52540">
    <property type="entry name" value="P-loop containing nucleoside triphosphate hydrolases"/>
    <property type="match status" value="1"/>
</dbReference>
<feature type="repeat" description="ANK" evidence="3">
    <location>
        <begin position="1003"/>
        <end position="1027"/>
    </location>
</feature>
<dbReference type="SUPFAM" id="SSF53167">
    <property type="entry name" value="Purine and uridine phosphorylases"/>
    <property type="match status" value="1"/>
</dbReference>
<proteinExistence type="predicted"/>
<evidence type="ECO:0000256" key="1">
    <source>
        <dbReference type="ARBA" id="ARBA00022737"/>
    </source>
</evidence>
<dbReference type="Gene3D" id="3.40.50.1580">
    <property type="entry name" value="Nucleoside phosphorylase domain"/>
    <property type="match status" value="1"/>
</dbReference>
<dbReference type="InterPro" id="IPR000845">
    <property type="entry name" value="Nucleoside_phosphorylase_d"/>
</dbReference>
<dbReference type="Gene3D" id="1.25.40.20">
    <property type="entry name" value="Ankyrin repeat-containing domain"/>
    <property type="match status" value="5"/>
</dbReference>
<evidence type="ECO:0000313" key="7">
    <source>
        <dbReference type="Proteomes" id="UP000078397"/>
    </source>
</evidence>
<dbReference type="PANTHER" id="PTHR24198:SF165">
    <property type="entry name" value="ANKYRIN REPEAT-CONTAINING PROTEIN-RELATED"/>
    <property type="match status" value="1"/>
</dbReference>
<dbReference type="EMBL" id="LSBJ02000002">
    <property type="protein sequence ID" value="OWT43365.1"/>
    <property type="molecule type" value="Genomic_DNA"/>
</dbReference>
<dbReference type="InterPro" id="IPR035994">
    <property type="entry name" value="Nucleoside_phosphorylase_sf"/>
</dbReference>
<dbReference type="InterPro" id="IPR002110">
    <property type="entry name" value="Ankyrin_rpt"/>
</dbReference>
<dbReference type="GO" id="GO:0009116">
    <property type="term" value="P:nucleoside metabolic process"/>
    <property type="evidence" value="ECO:0007669"/>
    <property type="project" value="InterPro"/>
</dbReference>
<dbReference type="OrthoDB" id="194358at2759"/>
<sequence>MQKRDLGPEIDQEAIPGSEKRRKIDLDEAQILTVRTALKRLPPDAYTVGWICAIAKELVAAKEFLDELHQRPRYSATHDCNDYTFGRVGRHNVVVAILGEYGTASAACVARDMCRSFPTLRFCLMVGIGGGAPSPRHDIRLGDVVVSTPRDGHGGVLQYDFGKTIQDHSFRITASLNQPPVVLQRVVNGLKAQYESYGNCLKEAISNILNKNPRLQREYKRPNSGSDRLYKSTVVHPPKETSCAVACGDDPSKLIKRDKRTEGVDNPVIHYGLIASANQVMKDALVRDALAAEKDVLCFEMESAGLMNHFACLVIRGICDYSDSHKSKEWQGYAAMAAAAYAKDLLCRMPPSEVEAEEKMVGEDNQLLPDEQKKELLDSLRFDQIEARHMTIRKAHAKTCSWLLEDPSYLDWLDPTKLSEHAGFLWIKGNPGTGKSTLMKFALNNARKVLKDKIIIAFFFNARGEDLERSTLGMYRSILLQLLEQVQVLQEVFSSLGLATWSAKSHHWSVESLKELFEQAIRRLGRSPVLCFIDALDECDERQIRDMVAFFEHISEATASGGLRFQVCFASRHYPHITIANGLSLVLEGHKGHSRDIICYIDSELKIGRSQLAEQIRVDVQQKSSGVFLWVILVVEILNKEYDRGRVHALRTRLQDIPRGLHELFHDILTRDHQNRGELLLCIQWVLFARLPLRPEQLYFAILSGVEPKALSKWNPDGITASIIKRYIIDSSKGLAEVTRSKNPRVQFIHESVKDFLLKENGLKEIWLNLGRNFHGESHERLKQCCLNYMSINVYTDLNIGSLLPNAASQQAAELRQLADKAFPFLEYAVRNILYHADAAEGDGVDQTAFLEGFQLVDWIHLDNLLERHNVRRHTLKASMLYLLAEYNMGNLIRSHPSKLSCFKVEGERYGLPIFAALATNSDAAVREFLQAQTDIQPPTSPLHAFYEQYYRNKNRRSDFRRDFTFSQQRSILSYLAEKADDAVFVSFLLVSDKVNIDVKDNNGRTPLSCAAQFGREAVVKMLLKMGTVDINAKDKRGETPLLLAAQSGHNAVVKLLLETGKVDINAKGTNGQTPLLRAAQDGHEAVVKLLLETGKVDINAKDINGQTPLLRAAQSGHEAVVKLLLETDKVDINAKDINGQTPLLPAARNGHMAAVKLLLETGKVVVDLKDNSLLWAAEMGHEAVVKLLLDTGTVDINAKDKSGETPLLLAAEHGHEAVVKLLLETGTVDINARSKSGRTPLLLATENGHEAVVKLLLETGKVVVDLKDNFGWTPLLLAAEMGHEAVVKLLLDTGTVDINATDKSGETPLLLAAQSGHDAVVKLLLETGKVVVDLKDNSGRTPLLWAAEMGHVGVVKLLLETGKVVVDLKDNYGRTPLWWGLQEGYEAIVELLQQKSSNEDGLPDALRSTGQLRG</sequence>
<feature type="domain" description="Nucleoside phosphorylase" evidence="4">
    <location>
        <begin position="48"/>
        <end position="330"/>
    </location>
</feature>
<feature type="repeat" description="ANK" evidence="3">
    <location>
        <begin position="1339"/>
        <end position="1363"/>
    </location>
</feature>
<feature type="repeat" description="ANK" evidence="3">
    <location>
        <begin position="1071"/>
        <end position="1095"/>
    </location>
</feature>
<feature type="repeat" description="ANK" evidence="3">
    <location>
        <begin position="1271"/>
        <end position="1295"/>
    </location>
</feature>
<evidence type="ECO:0000256" key="3">
    <source>
        <dbReference type="PROSITE-ProRule" id="PRU00023"/>
    </source>
</evidence>
<dbReference type="PROSITE" id="PS50088">
    <property type="entry name" value="ANK_REPEAT"/>
    <property type="match status" value="10"/>
</dbReference>
<gene>
    <name evidence="6" type="ORF">VFPPC_17472</name>
</gene>
<feature type="repeat" description="ANK" evidence="3">
    <location>
        <begin position="1305"/>
        <end position="1329"/>
    </location>
</feature>
<feature type="domain" description="Nephrocystin 3-like N-terminal" evidence="5">
    <location>
        <begin position="399"/>
        <end position="572"/>
    </location>
</feature>
<evidence type="ECO:0000259" key="4">
    <source>
        <dbReference type="Pfam" id="PF01048"/>
    </source>
</evidence>
<dbReference type="InterPro" id="IPR036770">
    <property type="entry name" value="Ankyrin_rpt-contain_sf"/>
</dbReference>
<feature type="repeat" description="ANK" evidence="3">
    <location>
        <begin position="1237"/>
        <end position="1261"/>
    </location>
</feature>
<dbReference type="Pfam" id="PF13637">
    <property type="entry name" value="Ank_4"/>
    <property type="match status" value="1"/>
</dbReference>
<dbReference type="Pfam" id="PF24883">
    <property type="entry name" value="NPHP3_N"/>
    <property type="match status" value="1"/>
</dbReference>
<evidence type="ECO:0000259" key="5">
    <source>
        <dbReference type="Pfam" id="PF24883"/>
    </source>
</evidence>
<dbReference type="PROSITE" id="PS50297">
    <property type="entry name" value="ANK_REP_REGION"/>
    <property type="match status" value="10"/>
</dbReference>
<accession>A0A219AT53</accession>
<dbReference type="Proteomes" id="UP000078397">
    <property type="component" value="Unassembled WGS sequence"/>
</dbReference>
<keyword evidence="2 3" id="KW-0040">ANK repeat</keyword>
<dbReference type="STRING" id="1380566.A0A219AT53"/>
<dbReference type="Gene3D" id="3.40.50.300">
    <property type="entry name" value="P-loop containing nucleotide triphosphate hydrolases"/>
    <property type="match status" value="1"/>
</dbReference>
<comment type="caution">
    <text evidence="6">The sequence shown here is derived from an EMBL/GenBank/DDBJ whole genome shotgun (WGS) entry which is preliminary data.</text>
</comment>
<keyword evidence="7" id="KW-1185">Reference proteome</keyword>
<dbReference type="GO" id="GO:0003824">
    <property type="term" value="F:catalytic activity"/>
    <property type="evidence" value="ECO:0007669"/>
    <property type="project" value="InterPro"/>
</dbReference>